<dbReference type="EMBL" id="JABFNT010000017">
    <property type="protein sequence ID" value="NOJ78147.1"/>
    <property type="molecule type" value="Genomic_DNA"/>
</dbReference>
<name>A0A7Y4MQ82_MYXXA</name>
<evidence type="ECO:0000313" key="3">
    <source>
        <dbReference type="EMBL" id="NOJ78147.1"/>
    </source>
</evidence>
<gene>
    <name evidence="3" type="ORF">HNV28_07305</name>
</gene>
<evidence type="ECO:0000313" key="4">
    <source>
        <dbReference type="Proteomes" id="UP000533080"/>
    </source>
</evidence>
<reference evidence="3 4" key="1">
    <citation type="submission" date="2020-05" db="EMBL/GenBank/DDBJ databases">
        <authorList>
            <person name="Whitworth D."/>
        </authorList>
    </citation>
    <scope>NUCLEOTIDE SEQUENCE [LARGE SCALE GENOMIC DNA]</scope>
    <source>
        <strain evidence="3 4">AM005</strain>
    </source>
</reference>
<feature type="compositionally biased region" description="Low complexity" evidence="1">
    <location>
        <begin position="211"/>
        <end position="231"/>
    </location>
</feature>
<evidence type="ECO:0000256" key="1">
    <source>
        <dbReference type="SAM" id="MobiDB-lite"/>
    </source>
</evidence>
<evidence type="ECO:0008006" key="5">
    <source>
        <dbReference type="Google" id="ProtNLM"/>
    </source>
</evidence>
<protein>
    <recommendedName>
        <fullName evidence="5">Lipoprotein</fullName>
    </recommendedName>
</protein>
<feature type="chain" id="PRO_5031484863" description="Lipoprotein" evidence="2">
    <location>
        <begin position="25"/>
        <end position="250"/>
    </location>
</feature>
<organism evidence="3 4">
    <name type="scientific">Myxococcus xanthus</name>
    <dbReference type="NCBI Taxonomy" id="34"/>
    <lineage>
        <taxon>Bacteria</taxon>
        <taxon>Pseudomonadati</taxon>
        <taxon>Myxococcota</taxon>
        <taxon>Myxococcia</taxon>
        <taxon>Myxococcales</taxon>
        <taxon>Cystobacterineae</taxon>
        <taxon>Myxococcaceae</taxon>
        <taxon>Myxococcus</taxon>
    </lineage>
</organism>
<dbReference type="Proteomes" id="UP000533080">
    <property type="component" value="Unassembled WGS sequence"/>
</dbReference>
<feature type="region of interest" description="Disordered" evidence="1">
    <location>
        <begin position="205"/>
        <end position="250"/>
    </location>
</feature>
<keyword evidence="2" id="KW-0732">Signal</keyword>
<comment type="caution">
    <text evidence="3">The sequence shown here is derived from an EMBL/GenBank/DDBJ whole genome shotgun (WGS) entry which is preliminary data.</text>
</comment>
<accession>A0A7Y4MQ82</accession>
<proteinExistence type="predicted"/>
<sequence>MPMSPLSRLVASLATLSLIAAACAGQQKPDNREATSTIEEVANEGGEETPAVAFNVLEAPEGFTVKLPGPPPQAQRSEAALPKRTDKATLVTYAANEGGVSYIVNAVDYPEAFVATVPAEALINGGIQGIAGQVGGELKSSEDITLDGYPGKAYMLASPSGEVKGRSFLVGPRVYNLITVYNAGIGAPGADEFLTSLTLVNPPPKIELPEADAGTDAGTADAADGTGAAVEGGEDAGSAPDAGARRRRAK</sequence>
<evidence type="ECO:0000256" key="2">
    <source>
        <dbReference type="SAM" id="SignalP"/>
    </source>
</evidence>
<dbReference type="AlphaFoldDB" id="A0A7Y4MQ82"/>
<feature type="signal peptide" evidence="2">
    <location>
        <begin position="1"/>
        <end position="24"/>
    </location>
</feature>